<organism evidence="3 4">
    <name type="scientific">Candidatus Woesebacteria bacterium RIFCSPHIGHO2_01_FULL_44_21</name>
    <dbReference type="NCBI Taxonomy" id="1802503"/>
    <lineage>
        <taxon>Bacteria</taxon>
        <taxon>Candidatus Woeseibacteriota</taxon>
    </lineage>
</organism>
<keyword evidence="2" id="KW-1133">Transmembrane helix</keyword>
<evidence type="ECO:0000256" key="1">
    <source>
        <dbReference type="SAM" id="MobiDB-lite"/>
    </source>
</evidence>
<keyword evidence="2" id="KW-0812">Transmembrane</keyword>
<evidence type="ECO:0000256" key="2">
    <source>
        <dbReference type="SAM" id="Phobius"/>
    </source>
</evidence>
<evidence type="ECO:0000313" key="4">
    <source>
        <dbReference type="Proteomes" id="UP000178870"/>
    </source>
</evidence>
<reference evidence="3 4" key="1">
    <citation type="journal article" date="2016" name="Nat. Commun.">
        <title>Thousands of microbial genomes shed light on interconnected biogeochemical processes in an aquifer system.</title>
        <authorList>
            <person name="Anantharaman K."/>
            <person name="Brown C.T."/>
            <person name="Hug L.A."/>
            <person name="Sharon I."/>
            <person name="Castelle C.J."/>
            <person name="Probst A.J."/>
            <person name="Thomas B.C."/>
            <person name="Singh A."/>
            <person name="Wilkins M.J."/>
            <person name="Karaoz U."/>
            <person name="Brodie E.L."/>
            <person name="Williams K.H."/>
            <person name="Hubbard S.S."/>
            <person name="Banfield J.F."/>
        </authorList>
    </citation>
    <scope>NUCLEOTIDE SEQUENCE [LARGE SCALE GENOMIC DNA]</scope>
</reference>
<dbReference type="Proteomes" id="UP000178870">
    <property type="component" value="Unassembled WGS sequence"/>
</dbReference>
<keyword evidence="2" id="KW-0472">Membrane</keyword>
<proteinExistence type="predicted"/>
<gene>
    <name evidence="3" type="ORF">A2803_05495</name>
</gene>
<feature type="region of interest" description="Disordered" evidence="1">
    <location>
        <begin position="1"/>
        <end position="31"/>
    </location>
</feature>
<comment type="caution">
    <text evidence="3">The sequence shown here is derived from an EMBL/GenBank/DDBJ whole genome shotgun (WGS) entry which is preliminary data.</text>
</comment>
<dbReference type="EMBL" id="MGGP01000026">
    <property type="protein sequence ID" value="OGM31408.1"/>
    <property type="molecule type" value="Genomic_DNA"/>
</dbReference>
<protein>
    <submittedName>
        <fullName evidence="3">Uncharacterized protein</fullName>
    </submittedName>
</protein>
<name>A0A1F7YXF9_9BACT</name>
<dbReference type="AlphaFoldDB" id="A0A1F7YXF9"/>
<accession>A0A1F7YXF9</accession>
<evidence type="ECO:0000313" key="3">
    <source>
        <dbReference type="EMBL" id="OGM31408.1"/>
    </source>
</evidence>
<sequence length="296" mass="33515">MKPNQNVPPAAPANPSMPEEKSEPAPNQPSAQVIIPKKRTFPKALMAVIFFILILGIGSFIFLRGRDGVVNGPETTTPEHVFEEFPDFPGIPINDSTISFVKADGKFCLLYKGVIYLPQDSGVLVPKSQEETEEMAAFPWIGLVDAPGDINGTDEVFSFKDSPSNNSFVFITRWETSSGESYHMYRFFNNNISELRIFRPDNGLFYVPKLNLFSLGGNFLNLSMFRCPECLTEQPETMLYYIPTGDTRNIGKVSHFEWSEDDNVYKYKQYEEGVDPAEMPIRTNEFFEQSEELLNP</sequence>
<feature type="transmembrane region" description="Helical" evidence="2">
    <location>
        <begin position="44"/>
        <end position="63"/>
    </location>
</feature>